<sequence length="46" mass="5347">MYGCAAAALKLVSERYSDVKFNKRGVKFSEINNLLRLTRLQKYYST</sequence>
<dbReference type="HOGENOM" id="CLU_3183215_0_0_6"/>
<proteinExistence type="predicted"/>
<evidence type="ECO:0000313" key="1">
    <source>
        <dbReference type="EMBL" id="ADF64309.1"/>
    </source>
</evidence>
<gene>
    <name evidence="1" type="ordered locus">ECL_04782</name>
</gene>
<name>A0A0H3CST4_ENTCC</name>
<dbReference type="KEGG" id="enc:ECL_04782"/>
<dbReference type="Proteomes" id="UP000002363">
    <property type="component" value="Chromosome"/>
</dbReference>
<reference evidence="1 2" key="1">
    <citation type="journal article" date="2010" name="J. Bacteriol.">
        <title>Complete genome sequence of Enterobacter cloacae subsp. cloacae type strain ATCC 13047.</title>
        <authorList>
            <person name="Ren Y."/>
            <person name="Ren Y."/>
            <person name="Zhou Z."/>
            <person name="Guo X."/>
            <person name="Li Y."/>
            <person name="Feng L."/>
            <person name="Wang L."/>
        </authorList>
    </citation>
    <scope>NUCLEOTIDE SEQUENCE [LARGE SCALE GENOMIC DNA]</scope>
    <source>
        <strain evidence="2">ATCC 13047 / DSM 30054 / NBRC 13535 / NCTC 10005 / WDCM 00083 / NCDC 279-56</strain>
    </source>
</reference>
<dbReference type="EMBL" id="CP001918">
    <property type="protein sequence ID" value="ADF64309.1"/>
    <property type="molecule type" value="Genomic_DNA"/>
</dbReference>
<accession>A0A0H3CST4</accession>
<protein>
    <submittedName>
        <fullName evidence="1">Uncharacterized protein</fullName>
    </submittedName>
</protein>
<keyword evidence="2" id="KW-1185">Reference proteome</keyword>
<dbReference type="STRING" id="716541.ECL_04782"/>
<organism evidence="1 2">
    <name type="scientific">Enterobacter cloacae subsp. cloacae (strain ATCC 13047 / DSM 30054 / NBRC 13535 / NCTC 10005 / WDCM 00083 / NCDC 279-56)</name>
    <dbReference type="NCBI Taxonomy" id="716541"/>
    <lineage>
        <taxon>Bacteria</taxon>
        <taxon>Pseudomonadati</taxon>
        <taxon>Pseudomonadota</taxon>
        <taxon>Gammaproteobacteria</taxon>
        <taxon>Enterobacterales</taxon>
        <taxon>Enterobacteriaceae</taxon>
        <taxon>Enterobacter</taxon>
        <taxon>Enterobacter cloacae complex</taxon>
    </lineage>
</organism>
<evidence type="ECO:0000313" key="2">
    <source>
        <dbReference type="Proteomes" id="UP000002363"/>
    </source>
</evidence>
<dbReference type="AlphaFoldDB" id="A0A0H3CST4"/>
<dbReference type="EnsemblBacteria" id="ADF64309">
    <property type="protein sequence ID" value="ADF64309"/>
    <property type="gene ID" value="ECL_04782"/>
</dbReference>